<comment type="caution">
    <text evidence="1">The sequence shown here is derived from an EMBL/GenBank/DDBJ whole genome shotgun (WGS) entry which is preliminary data.</text>
</comment>
<accession>A0A438HRE0</accession>
<evidence type="ECO:0000313" key="2">
    <source>
        <dbReference type="Proteomes" id="UP000288805"/>
    </source>
</evidence>
<protein>
    <submittedName>
        <fullName evidence="1">Uncharacterized protein</fullName>
    </submittedName>
</protein>
<proteinExistence type="predicted"/>
<organism evidence="1 2">
    <name type="scientific">Vitis vinifera</name>
    <name type="common">Grape</name>
    <dbReference type="NCBI Taxonomy" id="29760"/>
    <lineage>
        <taxon>Eukaryota</taxon>
        <taxon>Viridiplantae</taxon>
        <taxon>Streptophyta</taxon>
        <taxon>Embryophyta</taxon>
        <taxon>Tracheophyta</taxon>
        <taxon>Spermatophyta</taxon>
        <taxon>Magnoliopsida</taxon>
        <taxon>eudicotyledons</taxon>
        <taxon>Gunneridae</taxon>
        <taxon>Pentapetalae</taxon>
        <taxon>rosids</taxon>
        <taxon>Vitales</taxon>
        <taxon>Vitaceae</taxon>
        <taxon>Viteae</taxon>
        <taxon>Vitis</taxon>
    </lineage>
</organism>
<reference evidence="1 2" key="1">
    <citation type="journal article" date="2018" name="PLoS Genet.">
        <title>Population sequencing reveals clonal diversity and ancestral inbreeding in the grapevine cultivar Chardonnay.</title>
        <authorList>
            <person name="Roach M.J."/>
            <person name="Johnson D.L."/>
            <person name="Bohlmann J."/>
            <person name="van Vuuren H.J."/>
            <person name="Jones S.J."/>
            <person name="Pretorius I.S."/>
            <person name="Schmidt S.A."/>
            <person name="Borneman A.R."/>
        </authorList>
    </citation>
    <scope>NUCLEOTIDE SEQUENCE [LARGE SCALE GENOMIC DNA]</scope>
    <source>
        <strain evidence="2">cv. Chardonnay</strain>
        <tissue evidence="1">Leaf</tissue>
    </source>
</reference>
<dbReference type="Proteomes" id="UP000288805">
    <property type="component" value="Unassembled WGS sequence"/>
</dbReference>
<sequence>MGTFAMSFSLATSKVGIAVKWSHRVGGLSIKERTCGEMLTFCCLPRCWEGCPKVPLLFLWMFLMFHWMGGVRSALEGLARLVGDDTLKTFLGEIEDSRRSDEDGCRPNDWADSCLVNFSKFLGMLTVGYDVEILKLLRKLKVGKEIKSQYSAFRKRKVCLSKFERELRKLECSVNYHQVGRLGRVERKG</sequence>
<dbReference type="EMBL" id="QGNW01000188">
    <property type="protein sequence ID" value="RVW87009.1"/>
    <property type="molecule type" value="Genomic_DNA"/>
</dbReference>
<gene>
    <name evidence="1" type="ORF">CK203_043507</name>
</gene>
<evidence type="ECO:0000313" key="1">
    <source>
        <dbReference type="EMBL" id="RVW87009.1"/>
    </source>
</evidence>
<name>A0A438HRE0_VITVI</name>
<dbReference type="AlphaFoldDB" id="A0A438HRE0"/>